<dbReference type="CDD" id="cd20777">
    <property type="entry name" value="8prop_heme-binding_NirN"/>
    <property type="match status" value="1"/>
</dbReference>
<proteinExistence type="predicted"/>
<dbReference type="InterPro" id="IPR011048">
    <property type="entry name" value="Haem_d1_sf"/>
</dbReference>
<organism evidence="2 3">
    <name type="scientific">Diaphorobacter limosus</name>
    <dbReference type="NCBI Taxonomy" id="3036128"/>
    <lineage>
        <taxon>Bacteria</taxon>
        <taxon>Pseudomonadati</taxon>
        <taxon>Pseudomonadota</taxon>
        <taxon>Betaproteobacteria</taxon>
        <taxon>Burkholderiales</taxon>
        <taxon>Comamonadaceae</taxon>
        <taxon>Diaphorobacter</taxon>
    </lineage>
</organism>
<reference evidence="2 3" key="1">
    <citation type="submission" date="2023-03" db="EMBL/GenBank/DDBJ databases">
        <title>Diaphorobacter basophil sp. nov., isolated from a sewage-treatment plant.</title>
        <authorList>
            <person name="Yang K."/>
        </authorList>
    </citation>
    <scope>NUCLEOTIDE SEQUENCE [LARGE SCALE GENOMIC DNA]</scope>
    <source>
        <strain evidence="2 3">Y-1</strain>
    </source>
</reference>
<protein>
    <submittedName>
        <fullName evidence="2">Cytochrome D1 domain-containing protein</fullName>
    </submittedName>
</protein>
<gene>
    <name evidence="2" type="ORF">P4826_05985</name>
</gene>
<dbReference type="InterPro" id="IPR051200">
    <property type="entry name" value="Host-pathogen_enzymatic-act"/>
</dbReference>
<dbReference type="EMBL" id="CP136921">
    <property type="protein sequence ID" value="WOO33621.1"/>
    <property type="molecule type" value="Genomic_DNA"/>
</dbReference>
<accession>A0ABZ0J7K3</accession>
<evidence type="ECO:0000313" key="2">
    <source>
        <dbReference type="EMBL" id="WOO33621.1"/>
    </source>
</evidence>
<feature type="signal peptide" evidence="1">
    <location>
        <begin position="1"/>
        <end position="29"/>
    </location>
</feature>
<keyword evidence="1" id="KW-0732">Signal</keyword>
<keyword evidence="3" id="KW-1185">Reference proteome</keyword>
<dbReference type="Proteomes" id="UP001303211">
    <property type="component" value="Chromosome"/>
</dbReference>
<dbReference type="Pfam" id="PF02239">
    <property type="entry name" value="Cytochrom_D1"/>
    <property type="match status" value="1"/>
</dbReference>
<evidence type="ECO:0000256" key="1">
    <source>
        <dbReference type="SAM" id="SignalP"/>
    </source>
</evidence>
<dbReference type="Gene3D" id="2.140.10.20">
    <property type="entry name" value="C-terminal (heme d1) domain of cytochrome cd1-nitrite reductase"/>
    <property type="match status" value="1"/>
</dbReference>
<sequence length="470" mass="51030">MHLDRLSRRVARAGCATALVLAAHLPAAAEGAATTPLSTCASCDTAALTDADIQTSRQVWHAPGSLPDKPMPVFQGVDMLNLFIVVESGSQHVTVLDGDRFEPLHRFALHRALQGAPRFSPDGRFAYFLSSEGWVTQLDLWNLQAVAEVRAGQDSRSLAISGNGKYLAVANQRPHKLVLLDAELNLLKAHPALNQQRTRSSPILSVHDAAPRRSFVAVLQDVPEIWEISYNPAADDVPIGMIHDFLYKEGAFIPGFLNPRRSVLPEPMGQVFFTPSHHELLGMSRQGGKSQVIHLDVRKTIASLQLSDMPASGAAATWNYRPAPGTPERSVMALPSPGDGLVRLLDLESWATLKTVPMPGPGRLMRSHEGAPHVWMIQAPTSNGAGALQLLDKHKLEHVASIHTDLGKDLAHVAFSRDGRYALASLRERKADGGAVIVFDTATLKEIKRIPMDGPVGAYNLHNQIARPEP</sequence>
<feature type="chain" id="PRO_5047549852" evidence="1">
    <location>
        <begin position="30"/>
        <end position="470"/>
    </location>
</feature>
<evidence type="ECO:0000313" key="3">
    <source>
        <dbReference type="Proteomes" id="UP001303211"/>
    </source>
</evidence>
<name>A0ABZ0J7K3_9BURK</name>
<dbReference type="RefSeq" id="WP_317702986.1">
    <property type="nucleotide sequence ID" value="NZ_CP136921.1"/>
</dbReference>
<dbReference type="PANTHER" id="PTHR47197:SF3">
    <property type="entry name" value="DIHYDRO-HEME D1 DEHYDROGENASE"/>
    <property type="match status" value="1"/>
</dbReference>
<dbReference type="SUPFAM" id="SSF51004">
    <property type="entry name" value="C-terminal (heme d1) domain of cytochrome cd1-nitrite reductase"/>
    <property type="match status" value="1"/>
</dbReference>
<dbReference type="PANTHER" id="PTHR47197">
    <property type="entry name" value="PROTEIN NIRF"/>
    <property type="match status" value="1"/>
</dbReference>
<dbReference type="InterPro" id="IPR003143">
    <property type="entry name" value="Cyt_cd1_C_sf"/>
</dbReference>